<keyword evidence="3" id="KW-1185">Reference proteome</keyword>
<evidence type="ECO:0000313" key="3">
    <source>
        <dbReference type="Proteomes" id="UP001341840"/>
    </source>
</evidence>
<comment type="caution">
    <text evidence="2">The sequence shown here is derived from an EMBL/GenBank/DDBJ whole genome shotgun (WGS) entry which is preliminary data.</text>
</comment>
<dbReference type="Proteomes" id="UP001341840">
    <property type="component" value="Unassembled WGS sequence"/>
</dbReference>
<evidence type="ECO:0000313" key="2">
    <source>
        <dbReference type="EMBL" id="MED6181493.1"/>
    </source>
</evidence>
<accession>A0ABU6WBH1</accession>
<name>A0ABU6WBH1_9FABA</name>
<proteinExistence type="predicted"/>
<gene>
    <name evidence="2" type="ORF">PIB30_019747</name>
</gene>
<reference evidence="2 3" key="1">
    <citation type="journal article" date="2023" name="Plants (Basel)">
        <title>Bridging the Gap: Combining Genomics and Transcriptomics Approaches to Understand Stylosanthes scabra, an Orphan Legume from the Brazilian Caatinga.</title>
        <authorList>
            <person name="Ferreira-Neto J.R.C."/>
            <person name="da Silva M.D."/>
            <person name="Binneck E."/>
            <person name="de Melo N.F."/>
            <person name="da Silva R.H."/>
            <person name="de Melo A.L.T.M."/>
            <person name="Pandolfi V."/>
            <person name="Bustamante F.O."/>
            <person name="Brasileiro-Vidal A.C."/>
            <person name="Benko-Iseppon A.M."/>
        </authorList>
    </citation>
    <scope>NUCLEOTIDE SEQUENCE [LARGE SCALE GENOMIC DNA]</scope>
    <source>
        <tissue evidence="2">Leaves</tissue>
    </source>
</reference>
<dbReference type="EMBL" id="JASCZI010181304">
    <property type="protein sequence ID" value="MED6181493.1"/>
    <property type="molecule type" value="Genomic_DNA"/>
</dbReference>
<feature type="compositionally biased region" description="Polar residues" evidence="1">
    <location>
        <begin position="1"/>
        <end position="11"/>
    </location>
</feature>
<sequence length="173" mass="19791">MPGIDPNSSKPQAVCHPGSKPVTQKLKAYESEKASQQGSKSRTYQRFIDKIQEKAYQSRNHYRKCKASSGRQTAFSRFLATSAIKAALLFKLISRVQSLLNKTLRVQGANKCHRYYDTPAKGFFREKVNKTARNEHHERFQEKAHSKKALSKLPGKRYQHLLKRSVKILSGRS</sequence>
<feature type="region of interest" description="Disordered" evidence="1">
    <location>
        <begin position="1"/>
        <end position="21"/>
    </location>
</feature>
<evidence type="ECO:0000256" key="1">
    <source>
        <dbReference type="SAM" id="MobiDB-lite"/>
    </source>
</evidence>
<protein>
    <submittedName>
        <fullName evidence="2">Uncharacterized protein</fullName>
    </submittedName>
</protein>
<organism evidence="2 3">
    <name type="scientific">Stylosanthes scabra</name>
    <dbReference type="NCBI Taxonomy" id="79078"/>
    <lineage>
        <taxon>Eukaryota</taxon>
        <taxon>Viridiplantae</taxon>
        <taxon>Streptophyta</taxon>
        <taxon>Embryophyta</taxon>
        <taxon>Tracheophyta</taxon>
        <taxon>Spermatophyta</taxon>
        <taxon>Magnoliopsida</taxon>
        <taxon>eudicotyledons</taxon>
        <taxon>Gunneridae</taxon>
        <taxon>Pentapetalae</taxon>
        <taxon>rosids</taxon>
        <taxon>fabids</taxon>
        <taxon>Fabales</taxon>
        <taxon>Fabaceae</taxon>
        <taxon>Papilionoideae</taxon>
        <taxon>50 kb inversion clade</taxon>
        <taxon>dalbergioids sensu lato</taxon>
        <taxon>Dalbergieae</taxon>
        <taxon>Pterocarpus clade</taxon>
        <taxon>Stylosanthes</taxon>
    </lineage>
</organism>